<feature type="domain" description="HMA" evidence="2">
    <location>
        <begin position="1"/>
        <end position="64"/>
    </location>
</feature>
<dbReference type="Proteomes" id="UP000308037">
    <property type="component" value="Unassembled WGS sequence"/>
</dbReference>
<dbReference type="PANTHER" id="PTHR22814">
    <property type="entry name" value="COPPER TRANSPORT PROTEIN ATOX1-RELATED"/>
    <property type="match status" value="1"/>
</dbReference>
<dbReference type="GO" id="GO:0046872">
    <property type="term" value="F:metal ion binding"/>
    <property type="evidence" value="ECO:0007669"/>
    <property type="project" value="UniProtKB-KW"/>
</dbReference>
<dbReference type="SUPFAM" id="SSF55008">
    <property type="entry name" value="HMA, heavy metal-associated domain"/>
    <property type="match status" value="1"/>
</dbReference>
<evidence type="ECO:0000313" key="3">
    <source>
        <dbReference type="EMBL" id="TKR27635.1"/>
    </source>
</evidence>
<keyword evidence="4" id="KW-1185">Reference proteome</keyword>
<dbReference type="EMBL" id="QKNX01000001">
    <property type="protein sequence ID" value="TKR27635.1"/>
    <property type="molecule type" value="Genomic_DNA"/>
</dbReference>
<dbReference type="RefSeq" id="WP_137274935.1">
    <property type="nucleotide sequence ID" value="NZ_QKNX01000001.1"/>
</dbReference>
<accession>A0A4U5JFT3</accession>
<comment type="caution">
    <text evidence="3">The sequence shown here is derived from an EMBL/GenBank/DDBJ whole genome shotgun (WGS) entry which is preliminary data.</text>
</comment>
<organism evidence="3 4">
    <name type="scientific">Natronomonas salsuginis</name>
    <dbReference type="NCBI Taxonomy" id="2217661"/>
    <lineage>
        <taxon>Archaea</taxon>
        <taxon>Methanobacteriati</taxon>
        <taxon>Methanobacteriota</taxon>
        <taxon>Stenosarchaea group</taxon>
        <taxon>Halobacteria</taxon>
        <taxon>Halobacteriales</taxon>
        <taxon>Natronomonadaceae</taxon>
        <taxon>Natronomonas</taxon>
    </lineage>
</organism>
<reference evidence="3 4" key="1">
    <citation type="submission" date="2019-04" db="EMBL/GenBank/DDBJ databases">
        <title>Natronomonas sp. F20-122 a newhaloarchaeon isolated from a saline saltern of Isla Bacuta, Huelva, Spain.</title>
        <authorList>
            <person name="Duran-Viseras A."/>
            <person name="Sanchez-Porro C."/>
            <person name="Ventosa A."/>
        </authorList>
    </citation>
    <scope>NUCLEOTIDE SEQUENCE [LARGE SCALE GENOMIC DNA]</scope>
    <source>
        <strain evidence="3 4">F20-122</strain>
    </source>
</reference>
<proteinExistence type="predicted"/>
<dbReference type="InterPro" id="IPR036163">
    <property type="entry name" value="HMA_dom_sf"/>
</dbReference>
<evidence type="ECO:0000259" key="2">
    <source>
        <dbReference type="PROSITE" id="PS50846"/>
    </source>
</evidence>
<gene>
    <name evidence="3" type="ORF">DM868_00645</name>
</gene>
<dbReference type="Gene3D" id="3.30.70.100">
    <property type="match status" value="1"/>
</dbReference>
<dbReference type="PROSITE" id="PS50846">
    <property type="entry name" value="HMA_2"/>
    <property type="match status" value="1"/>
</dbReference>
<dbReference type="OrthoDB" id="44171at2157"/>
<dbReference type="Pfam" id="PF00403">
    <property type="entry name" value="HMA"/>
    <property type="match status" value="1"/>
</dbReference>
<keyword evidence="1" id="KW-0479">Metal-binding</keyword>
<evidence type="ECO:0000256" key="1">
    <source>
        <dbReference type="ARBA" id="ARBA00022723"/>
    </source>
</evidence>
<dbReference type="AlphaFoldDB" id="A0A4U5JFT3"/>
<evidence type="ECO:0000313" key="4">
    <source>
        <dbReference type="Proteomes" id="UP000308037"/>
    </source>
</evidence>
<dbReference type="CDD" id="cd00371">
    <property type="entry name" value="HMA"/>
    <property type="match status" value="1"/>
</dbReference>
<sequence length="65" mass="6688">MSTTLTVSGMACDGCERNVEEAVESVPGVERVDADHDAGRVTVEGDADVDTLVSAIDEAGYEATA</sequence>
<protein>
    <submittedName>
        <fullName evidence="3">Heavy-metal-associated domain-containing protein</fullName>
    </submittedName>
</protein>
<name>A0A4U5JFT3_9EURY</name>
<dbReference type="PANTHER" id="PTHR22814:SF287">
    <property type="entry name" value="COPPER TRANSPORT PROTEIN ATX1"/>
    <property type="match status" value="1"/>
</dbReference>
<dbReference type="InterPro" id="IPR006121">
    <property type="entry name" value="HMA_dom"/>
</dbReference>